<name>A0A9D9N307_9SPIR</name>
<reference evidence="1" key="2">
    <citation type="journal article" date="2021" name="PeerJ">
        <title>Extensive microbial diversity within the chicken gut microbiome revealed by metagenomics and culture.</title>
        <authorList>
            <person name="Gilroy R."/>
            <person name="Ravi A."/>
            <person name="Getino M."/>
            <person name="Pursley I."/>
            <person name="Horton D.L."/>
            <person name="Alikhan N.F."/>
            <person name="Baker D."/>
            <person name="Gharbi K."/>
            <person name="Hall N."/>
            <person name="Watson M."/>
            <person name="Adriaenssens E.M."/>
            <person name="Foster-Nyarko E."/>
            <person name="Jarju S."/>
            <person name="Secka A."/>
            <person name="Antonio M."/>
            <person name="Oren A."/>
            <person name="Chaudhuri R.R."/>
            <person name="La Ragione R."/>
            <person name="Hildebrand F."/>
            <person name="Pallen M.J."/>
        </authorList>
    </citation>
    <scope>NUCLEOTIDE SEQUENCE</scope>
    <source>
        <strain evidence="1">10532</strain>
    </source>
</reference>
<comment type="caution">
    <text evidence="1">The sequence shown here is derived from an EMBL/GenBank/DDBJ whole genome shotgun (WGS) entry which is preliminary data.</text>
</comment>
<gene>
    <name evidence="1" type="ORF">IAA81_08690</name>
</gene>
<evidence type="ECO:0000313" key="2">
    <source>
        <dbReference type="Proteomes" id="UP000823638"/>
    </source>
</evidence>
<dbReference type="EMBL" id="JADIMM010000100">
    <property type="protein sequence ID" value="MBO8458283.1"/>
    <property type="molecule type" value="Genomic_DNA"/>
</dbReference>
<reference evidence="1" key="1">
    <citation type="submission" date="2020-10" db="EMBL/GenBank/DDBJ databases">
        <authorList>
            <person name="Gilroy R."/>
        </authorList>
    </citation>
    <scope>NUCLEOTIDE SEQUENCE</scope>
    <source>
        <strain evidence="1">10532</strain>
    </source>
</reference>
<dbReference type="AlphaFoldDB" id="A0A9D9N307"/>
<evidence type="ECO:0000313" key="1">
    <source>
        <dbReference type="EMBL" id="MBO8458283.1"/>
    </source>
</evidence>
<dbReference type="Proteomes" id="UP000823638">
    <property type="component" value="Unassembled WGS sequence"/>
</dbReference>
<protein>
    <submittedName>
        <fullName evidence="1">Uncharacterized protein</fullName>
    </submittedName>
</protein>
<sequence length="57" mass="6738">MAQSTIKEVLPCNIKKVWERVTSLIDYSWSSDLNRIEITGKNTFTEYDKAFVKMNFF</sequence>
<proteinExistence type="predicted"/>
<organism evidence="1 2">
    <name type="scientific">Candidatus Gallitreponema excrementavium</name>
    <dbReference type="NCBI Taxonomy" id="2840840"/>
    <lineage>
        <taxon>Bacteria</taxon>
        <taxon>Pseudomonadati</taxon>
        <taxon>Spirochaetota</taxon>
        <taxon>Spirochaetia</taxon>
        <taxon>Spirochaetales</taxon>
        <taxon>Candidatus Gallitreponema</taxon>
    </lineage>
</organism>
<accession>A0A9D9N307</accession>